<accession>A0ABW3RQJ9</accession>
<dbReference type="Proteomes" id="UP001597205">
    <property type="component" value="Unassembled WGS sequence"/>
</dbReference>
<evidence type="ECO:0000313" key="1">
    <source>
        <dbReference type="EMBL" id="MFD1167456.1"/>
    </source>
</evidence>
<protein>
    <submittedName>
        <fullName evidence="1">Uncharacterized protein</fullName>
    </submittedName>
</protein>
<keyword evidence="2" id="KW-1185">Reference proteome</keyword>
<name>A0ABW3RQJ9_9SPHI</name>
<gene>
    <name evidence="1" type="ORF">ACFQ2C_17825</name>
</gene>
<proteinExistence type="predicted"/>
<dbReference type="RefSeq" id="WP_380898812.1">
    <property type="nucleotide sequence ID" value="NZ_JBHTKY010000050.1"/>
</dbReference>
<sequence length="71" mass="8459">METLLIQINNKKAYEILKNLEELNVIKVLNKDISQRYFQKKYAGKLPSELADKLHEEIEKGRKEWEKRGTL</sequence>
<comment type="caution">
    <text evidence="1">The sequence shown here is derived from an EMBL/GenBank/DDBJ whole genome shotgun (WGS) entry which is preliminary data.</text>
</comment>
<organism evidence="1 2">
    <name type="scientific">Sphingobacterium daejeonense</name>
    <dbReference type="NCBI Taxonomy" id="371142"/>
    <lineage>
        <taxon>Bacteria</taxon>
        <taxon>Pseudomonadati</taxon>
        <taxon>Bacteroidota</taxon>
        <taxon>Sphingobacteriia</taxon>
        <taxon>Sphingobacteriales</taxon>
        <taxon>Sphingobacteriaceae</taxon>
        <taxon>Sphingobacterium</taxon>
    </lineage>
</organism>
<reference evidence="2" key="1">
    <citation type="journal article" date="2019" name="Int. J. Syst. Evol. Microbiol.">
        <title>The Global Catalogue of Microorganisms (GCM) 10K type strain sequencing project: providing services to taxonomists for standard genome sequencing and annotation.</title>
        <authorList>
            <consortium name="The Broad Institute Genomics Platform"/>
            <consortium name="The Broad Institute Genome Sequencing Center for Infectious Disease"/>
            <person name="Wu L."/>
            <person name="Ma J."/>
        </authorList>
    </citation>
    <scope>NUCLEOTIDE SEQUENCE [LARGE SCALE GENOMIC DNA]</scope>
    <source>
        <strain evidence="2">CCUG 52468</strain>
    </source>
</reference>
<evidence type="ECO:0000313" key="2">
    <source>
        <dbReference type="Proteomes" id="UP001597205"/>
    </source>
</evidence>
<dbReference type="EMBL" id="JBHTKY010000050">
    <property type="protein sequence ID" value="MFD1167456.1"/>
    <property type="molecule type" value="Genomic_DNA"/>
</dbReference>